<feature type="region of interest" description="Disordered" evidence="1">
    <location>
        <begin position="1"/>
        <end position="111"/>
    </location>
</feature>
<protein>
    <submittedName>
        <fullName evidence="2">Uncharacterized protein</fullName>
    </submittedName>
</protein>
<evidence type="ECO:0000256" key="1">
    <source>
        <dbReference type="SAM" id="MobiDB-lite"/>
    </source>
</evidence>
<gene>
    <name evidence="2" type="ORF">WOLCODRAFT_158639</name>
</gene>
<accession>A0A2H3JA79</accession>
<reference evidence="2 3" key="1">
    <citation type="journal article" date="2012" name="Science">
        <title>The Paleozoic origin of enzymatic lignin decomposition reconstructed from 31 fungal genomes.</title>
        <authorList>
            <person name="Floudas D."/>
            <person name="Binder M."/>
            <person name="Riley R."/>
            <person name="Barry K."/>
            <person name="Blanchette R.A."/>
            <person name="Henrissat B."/>
            <person name="Martinez A.T."/>
            <person name="Otillar R."/>
            <person name="Spatafora J.W."/>
            <person name="Yadav J.S."/>
            <person name="Aerts A."/>
            <person name="Benoit I."/>
            <person name="Boyd A."/>
            <person name="Carlson A."/>
            <person name="Copeland A."/>
            <person name="Coutinho P.M."/>
            <person name="de Vries R.P."/>
            <person name="Ferreira P."/>
            <person name="Findley K."/>
            <person name="Foster B."/>
            <person name="Gaskell J."/>
            <person name="Glotzer D."/>
            <person name="Gorecki P."/>
            <person name="Heitman J."/>
            <person name="Hesse C."/>
            <person name="Hori C."/>
            <person name="Igarashi K."/>
            <person name="Jurgens J.A."/>
            <person name="Kallen N."/>
            <person name="Kersten P."/>
            <person name="Kohler A."/>
            <person name="Kuees U."/>
            <person name="Kumar T.K.A."/>
            <person name="Kuo A."/>
            <person name="LaButti K."/>
            <person name="Larrondo L.F."/>
            <person name="Lindquist E."/>
            <person name="Ling A."/>
            <person name="Lombard V."/>
            <person name="Lucas S."/>
            <person name="Lundell T."/>
            <person name="Martin R."/>
            <person name="McLaughlin D.J."/>
            <person name="Morgenstern I."/>
            <person name="Morin E."/>
            <person name="Murat C."/>
            <person name="Nagy L.G."/>
            <person name="Nolan M."/>
            <person name="Ohm R.A."/>
            <person name="Patyshakuliyeva A."/>
            <person name="Rokas A."/>
            <person name="Ruiz-Duenas F.J."/>
            <person name="Sabat G."/>
            <person name="Salamov A."/>
            <person name="Samejima M."/>
            <person name="Schmutz J."/>
            <person name="Slot J.C."/>
            <person name="St John F."/>
            <person name="Stenlid J."/>
            <person name="Sun H."/>
            <person name="Sun S."/>
            <person name="Syed K."/>
            <person name="Tsang A."/>
            <person name="Wiebenga A."/>
            <person name="Young D."/>
            <person name="Pisabarro A."/>
            <person name="Eastwood D.C."/>
            <person name="Martin F."/>
            <person name="Cullen D."/>
            <person name="Grigoriev I.V."/>
            <person name="Hibbett D.S."/>
        </authorList>
    </citation>
    <scope>NUCLEOTIDE SEQUENCE [LARGE SCALE GENOMIC DNA]</scope>
    <source>
        <strain evidence="2 3">MD-104</strain>
    </source>
</reference>
<organism evidence="2 3">
    <name type="scientific">Wolfiporia cocos (strain MD-104)</name>
    <name type="common">Brown rot fungus</name>
    <dbReference type="NCBI Taxonomy" id="742152"/>
    <lineage>
        <taxon>Eukaryota</taxon>
        <taxon>Fungi</taxon>
        <taxon>Dikarya</taxon>
        <taxon>Basidiomycota</taxon>
        <taxon>Agaricomycotina</taxon>
        <taxon>Agaricomycetes</taxon>
        <taxon>Polyporales</taxon>
        <taxon>Phaeolaceae</taxon>
        <taxon>Wolfiporia</taxon>
    </lineage>
</organism>
<sequence>MKKGKPARRYVSAALDGPRAVQPLTQRSNGVAYRQATPRRRNTARRHGNDDDTGVITAARRPPFGKEPAPVATPAALSRSPPILRNKAKNRAPTKIRKRSLPPSVWGIGTPRPPLHITTVTPLTSSLTIGKMGPTMPPGSSLGRHPCLA</sequence>
<dbReference type="Proteomes" id="UP000218811">
    <property type="component" value="Unassembled WGS sequence"/>
</dbReference>
<feature type="compositionally biased region" description="Basic residues" evidence="1">
    <location>
        <begin position="86"/>
        <end position="100"/>
    </location>
</feature>
<evidence type="ECO:0000313" key="3">
    <source>
        <dbReference type="Proteomes" id="UP000218811"/>
    </source>
</evidence>
<evidence type="ECO:0000313" key="2">
    <source>
        <dbReference type="EMBL" id="PCH39106.1"/>
    </source>
</evidence>
<keyword evidence="3" id="KW-1185">Reference proteome</keyword>
<dbReference type="EMBL" id="KB467954">
    <property type="protein sequence ID" value="PCH39106.1"/>
    <property type="molecule type" value="Genomic_DNA"/>
</dbReference>
<dbReference type="AlphaFoldDB" id="A0A2H3JA79"/>
<name>A0A2H3JA79_WOLCO</name>
<proteinExistence type="predicted"/>
<feature type="compositionally biased region" description="Basic residues" evidence="1">
    <location>
        <begin position="37"/>
        <end position="46"/>
    </location>
</feature>